<evidence type="ECO:0000313" key="1">
    <source>
        <dbReference type="EMBL" id="MCE3214950.1"/>
    </source>
</evidence>
<reference evidence="1 2" key="1">
    <citation type="journal article" date="2021" name="BMC Genomics">
        <title>Datura genome reveals duplications of psychoactive alkaloid biosynthetic genes and high mutation rate following tissue culture.</title>
        <authorList>
            <person name="Rajewski A."/>
            <person name="Carter-House D."/>
            <person name="Stajich J."/>
            <person name="Litt A."/>
        </authorList>
    </citation>
    <scope>NUCLEOTIDE SEQUENCE [LARGE SCALE GENOMIC DNA]</scope>
    <source>
        <strain evidence="1">AR-01</strain>
    </source>
</reference>
<dbReference type="Proteomes" id="UP000823775">
    <property type="component" value="Unassembled WGS sequence"/>
</dbReference>
<sequence>MVVRLQRVLFKIAMVPVKPAVNLPNCLRIAILLVQKIKAVDAKIIRKQMVMREAARERSCPGLLVSILEVLEDLGLNIKLGFLALTRFVYKRSGERMKNEAIINAQVVTEAVFETIKNWSESNEQG</sequence>
<evidence type="ECO:0000313" key="2">
    <source>
        <dbReference type="Proteomes" id="UP000823775"/>
    </source>
</evidence>
<keyword evidence="2" id="KW-1185">Reference proteome</keyword>
<name>A0ABS8WSJ8_DATST</name>
<organism evidence="1 2">
    <name type="scientific">Datura stramonium</name>
    <name type="common">Jimsonweed</name>
    <name type="synonym">Common thornapple</name>
    <dbReference type="NCBI Taxonomy" id="4076"/>
    <lineage>
        <taxon>Eukaryota</taxon>
        <taxon>Viridiplantae</taxon>
        <taxon>Streptophyta</taxon>
        <taxon>Embryophyta</taxon>
        <taxon>Tracheophyta</taxon>
        <taxon>Spermatophyta</taxon>
        <taxon>Magnoliopsida</taxon>
        <taxon>eudicotyledons</taxon>
        <taxon>Gunneridae</taxon>
        <taxon>Pentapetalae</taxon>
        <taxon>asterids</taxon>
        <taxon>lamiids</taxon>
        <taxon>Solanales</taxon>
        <taxon>Solanaceae</taxon>
        <taxon>Solanoideae</taxon>
        <taxon>Datureae</taxon>
        <taxon>Datura</taxon>
    </lineage>
</organism>
<dbReference type="EMBL" id="JACEIK010010093">
    <property type="protein sequence ID" value="MCE3214950.1"/>
    <property type="molecule type" value="Genomic_DNA"/>
</dbReference>
<proteinExistence type="predicted"/>
<accession>A0ABS8WSJ8</accession>
<protein>
    <submittedName>
        <fullName evidence="1">Uncharacterized protein</fullName>
    </submittedName>
</protein>
<comment type="caution">
    <text evidence="1">The sequence shown here is derived from an EMBL/GenBank/DDBJ whole genome shotgun (WGS) entry which is preliminary data.</text>
</comment>
<gene>
    <name evidence="1" type="ORF">HAX54_000361</name>
</gene>